<dbReference type="HOGENOM" id="CLU_2488060_0_0_1"/>
<dbReference type="AlphaFoldDB" id="F0WDV8"/>
<organism evidence="2">
    <name type="scientific">Albugo laibachii Nc14</name>
    <dbReference type="NCBI Taxonomy" id="890382"/>
    <lineage>
        <taxon>Eukaryota</taxon>
        <taxon>Sar</taxon>
        <taxon>Stramenopiles</taxon>
        <taxon>Oomycota</taxon>
        <taxon>Peronosporomycetes</taxon>
        <taxon>Albuginales</taxon>
        <taxon>Albuginaceae</taxon>
        <taxon>Albugo</taxon>
    </lineage>
</organism>
<gene>
    <name evidence="2" type="primary">AlNc14C70G4827</name>
    <name evidence="2" type="ORF">ALNC14_055290</name>
</gene>
<reference evidence="2" key="2">
    <citation type="submission" date="2011-02" db="EMBL/GenBank/DDBJ databases">
        <authorList>
            <person name="MacLean D."/>
        </authorList>
    </citation>
    <scope>NUCLEOTIDE SEQUENCE</scope>
</reference>
<reference evidence="2" key="1">
    <citation type="journal article" date="2011" name="PLoS Biol.">
        <title>Gene gain and loss during evolution of obligate parasitism in the white rust pathogen of Arabidopsis thaliana.</title>
        <authorList>
            <person name="Kemen E."/>
            <person name="Gardiner A."/>
            <person name="Schultz-Larsen T."/>
            <person name="Kemen A.C."/>
            <person name="Balmuth A.L."/>
            <person name="Robert-Seilaniantz A."/>
            <person name="Bailey K."/>
            <person name="Holub E."/>
            <person name="Studholme D.J."/>
            <person name="Maclean D."/>
            <person name="Jones J.D."/>
        </authorList>
    </citation>
    <scope>NUCLEOTIDE SEQUENCE</scope>
</reference>
<protein>
    <submittedName>
        <fullName evidence="2">AlNc14C70G4827 protein</fullName>
    </submittedName>
</protein>
<dbReference type="EMBL" id="FR824115">
    <property type="protein sequence ID" value="CCA19386.1"/>
    <property type="molecule type" value="Genomic_DNA"/>
</dbReference>
<name>F0WDV8_9STRA</name>
<evidence type="ECO:0000313" key="2">
    <source>
        <dbReference type="EMBL" id="CCA19386.1"/>
    </source>
</evidence>
<sequence>MSEHQVRSRDISPFRTEHGARDSNRAVVEATQWLQLQQKLAEQQIAILAAHEIAPIQDEKLQEVDGKLEYHEREVAQRPITESILHR</sequence>
<feature type="region of interest" description="Disordered" evidence="1">
    <location>
        <begin position="1"/>
        <end position="23"/>
    </location>
</feature>
<accession>F0WDV8</accession>
<evidence type="ECO:0000256" key="1">
    <source>
        <dbReference type="SAM" id="MobiDB-lite"/>
    </source>
</evidence>
<proteinExistence type="predicted"/>